<evidence type="ECO:0000313" key="3">
    <source>
        <dbReference type="Proteomes" id="UP000298493"/>
    </source>
</evidence>
<accession>A0A4Z1PH05</accession>
<evidence type="ECO:0000256" key="1">
    <source>
        <dbReference type="SAM" id="MobiDB-lite"/>
    </source>
</evidence>
<keyword evidence="3" id="KW-1185">Reference proteome</keyword>
<dbReference type="Proteomes" id="UP000298493">
    <property type="component" value="Unassembled WGS sequence"/>
</dbReference>
<feature type="region of interest" description="Disordered" evidence="1">
    <location>
        <begin position="100"/>
        <end position="121"/>
    </location>
</feature>
<organism evidence="2 3">
    <name type="scientific">Venturia nashicola</name>
    <dbReference type="NCBI Taxonomy" id="86259"/>
    <lineage>
        <taxon>Eukaryota</taxon>
        <taxon>Fungi</taxon>
        <taxon>Dikarya</taxon>
        <taxon>Ascomycota</taxon>
        <taxon>Pezizomycotina</taxon>
        <taxon>Dothideomycetes</taxon>
        <taxon>Pleosporomycetidae</taxon>
        <taxon>Venturiales</taxon>
        <taxon>Venturiaceae</taxon>
        <taxon>Venturia</taxon>
    </lineage>
</organism>
<evidence type="ECO:0000313" key="2">
    <source>
        <dbReference type="EMBL" id="TID26954.1"/>
    </source>
</evidence>
<reference evidence="2 3" key="1">
    <citation type="submission" date="2019-04" db="EMBL/GenBank/DDBJ databases">
        <title>High contiguity whole genome sequence and gene annotation resource for two Venturia nashicola isolates.</title>
        <authorList>
            <person name="Prokchorchik M."/>
            <person name="Won K."/>
            <person name="Lee Y."/>
            <person name="Choi E.D."/>
            <person name="Segonzac C."/>
            <person name="Sohn K.H."/>
        </authorList>
    </citation>
    <scope>NUCLEOTIDE SEQUENCE [LARGE SCALE GENOMIC DNA]</scope>
    <source>
        <strain evidence="2 3">PRI2</strain>
    </source>
</reference>
<dbReference type="EMBL" id="SNSC02000002">
    <property type="protein sequence ID" value="TID26954.1"/>
    <property type="molecule type" value="Genomic_DNA"/>
</dbReference>
<gene>
    <name evidence="2" type="ORF">E6O75_ATG01447</name>
</gene>
<proteinExistence type="predicted"/>
<dbReference type="AlphaFoldDB" id="A0A4Z1PH05"/>
<sequence length="121" mass="13596">MPGTKRGLSDGTEGVQQSKIPKITLLLSAPRPRRPLSHFTIEVRCPLKEKAKRNDWKPPATIEGMRAQFAVSVVYDNTGLTDEEELRKLGDDEVMTTMSTATQTQTKVKKSRVRSNLTLER</sequence>
<comment type="caution">
    <text evidence="2">The sequence shown here is derived from an EMBL/GenBank/DDBJ whole genome shotgun (WGS) entry which is preliminary data.</text>
</comment>
<protein>
    <submittedName>
        <fullName evidence="2">Uncharacterized protein</fullName>
    </submittedName>
</protein>
<name>A0A4Z1PH05_9PEZI</name>
<dbReference type="OrthoDB" id="3919855at2759"/>
<dbReference type="STRING" id="86259.A0A4Z1PH05"/>